<organism evidence="2 3">
    <name type="scientific">Haloechinothrix salitolerans</name>
    <dbReference type="NCBI Taxonomy" id="926830"/>
    <lineage>
        <taxon>Bacteria</taxon>
        <taxon>Bacillati</taxon>
        <taxon>Actinomycetota</taxon>
        <taxon>Actinomycetes</taxon>
        <taxon>Pseudonocardiales</taxon>
        <taxon>Pseudonocardiaceae</taxon>
        <taxon>Haloechinothrix</taxon>
    </lineage>
</organism>
<keyword evidence="1" id="KW-0472">Membrane</keyword>
<name>A0ABW2C3J8_9PSEU</name>
<evidence type="ECO:0000313" key="3">
    <source>
        <dbReference type="Proteomes" id="UP001596337"/>
    </source>
</evidence>
<feature type="transmembrane region" description="Helical" evidence="1">
    <location>
        <begin position="29"/>
        <end position="49"/>
    </location>
</feature>
<evidence type="ECO:0000256" key="1">
    <source>
        <dbReference type="SAM" id="Phobius"/>
    </source>
</evidence>
<keyword evidence="1" id="KW-1133">Transmembrane helix</keyword>
<keyword evidence="1" id="KW-0812">Transmembrane</keyword>
<comment type="caution">
    <text evidence="2">The sequence shown here is derived from an EMBL/GenBank/DDBJ whole genome shotgun (WGS) entry which is preliminary data.</text>
</comment>
<dbReference type="Proteomes" id="UP001596337">
    <property type="component" value="Unassembled WGS sequence"/>
</dbReference>
<sequence>MFAIAGAVVLATGWFGVSGTAYPAEQMPYLISAGLGGLFLLGVSAVLWLSADLHDEWRKLDRIENAVLSARADADQIIDKTQIIDETRELSAVGVEAPS</sequence>
<dbReference type="EMBL" id="JBHSXX010000001">
    <property type="protein sequence ID" value="MFC6869132.1"/>
    <property type="molecule type" value="Genomic_DNA"/>
</dbReference>
<proteinExistence type="predicted"/>
<reference evidence="3" key="1">
    <citation type="journal article" date="2019" name="Int. J. Syst. Evol. Microbiol.">
        <title>The Global Catalogue of Microorganisms (GCM) 10K type strain sequencing project: providing services to taxonomists for standard genome sequencing and annotation.</title>
        <authorList>
            <consortium name="The Broad Institute Genomics Platform"/>
            <consortium name="The Broad Institute Genome Sequencing Center for Infectious Disease"/>
            <person name="Wu L."/>
            <person name="Ma J."/>
        </authorList>
    </citation>
    <scope>NUCLEOTIDE SEQUENCE [LARGE SCALE GENOMIC DNA]</scope>
    <source>
        <strain evidence="3">KCTC 32255</strain>
    </source>
</reference>
<gene>
    <name evidence="2" type="ORF">ACFQGD_18465</name>
</gene>
<evidence type="ECO:0000313" key="2">
    <source>
        <dbReference type="EMBL" id="MFC6869132.1"/>
    </source>
</evidence>
<accession>A0ABW2C3J8</accession>
<protein>
    <submittedName>
        <fullName evidence="2">Uncharacterized protein</fullName>
    </submittedName>
</protein>
<keyword evidence="3" id="KW-1185">Reference proteome</keyword>
<dbReference type="RefSeq" id="WP_390221076.1">
    <property type="nucleotide sequence ID" value="NZ_JBHSXX010000001.1"/>
</dbReference>